<gene>
    <name evidence="2" type="ORF">L210DRAFT_3423243</name>
</gene>
<evidence type="ECO:0000256" key="1">
    <source>
        <dbReference type="SAM" id="MobiDB-lite"/>
    </source>
</evidence>
<evidence type="ECO:0000313" key="2">
    <source>
        <dbReference type="EMBL" id="KAF8422600.1"/>
    </source>
</evidence>
<reference evidence="2" key="1">
    <citation type="submission" date="2019-10" db="EMBL/GenBank/DDBJ databases">
        <authorList>
            <consortium name="DOE Joint Genome Institute"/>
            <person name="Kuo A."/>
            <person name="Miyauchi S."/>
            <person name="Kiss E."/>
            <person name="Drula E."/>
            <person name="Kohler A."/>
            <person name="Sanchez-Garcia M."/>
            <person name="Andreopoulos B."/>
            <person name="Barry K.W."/>
            <person name="Bonito G."/>
            <person name="Buee M."/>
            <person name="Carver A."/>
            <person name="Chen C."/>
            <person name="Cichocki N."/>
            <person name="Clum A."/>
            <person name="Culley D."/>
            <person name="Crous P.W."/>
            <person name="Fauchery L."/>
            <person name="Girlanda M."/>
            <person name="Hayes R."/>
            <person name="Keri Z."/>
            <person name="LaButti K."/>
            <person name="Lipzen A."/>
            <person name="Lombard V."/>
            <person name="Magnuson J."/>
            <person name="Maillard F."/>
            <person name="Morin E."/>
            <person name="Murat C."/>
            <person name="Nolan M."/>
            <person name="Ohm R."/>
            <person name="Pangilinan J."/>
            <person name="Pereira M."/>
            <person name="Perotto S."/>
            <person name="Peter M."/>
            <person name="Riley R."/>
            <person name="Sitrit Y."/>
            <person name="Stielow B."/>
            <person name="Szollosi G."/>
            <person name="Zifcakova L."/>
            <person name="Stursova M."/>
            <person name="Spatafora J.W."/>
            <person name="Tedersoo L."/>
            <person name="Vaario L.-M."/>
            <person name="Yamada A."/>
            <person name="Yan M."/>
            <person name="Wang P."/>
            <person name="Xu J."/>
            <person name="Bruns T."/>
            <person name="Baldrian P."/>
            <person name="Vilgalys R."/>
            <person name="Henrissat B."/>
            <person name="Grigoriev I.V."/>
            <person name="Hibbett D."/>
            <person name="Nagy L.G."/>
            <person name="Martin F.M."/>
        </authorList>
    </citation>
    <scope>NUCLEOTIDE SEQUENCE</scope>
    <source>
        <strain evidence="2">BED1</strain>
    </source>
</reference>
<proteinExistence type="predicted"/>
<reference evidence="2" key="2">
    <citation type="journal article" date="2020" name="Nat. Commun.">
        <title>Large-scale genome sequencing of mycorrhizal fungi provides insights into the early evolution of symbiotic traits.</title>
        <authorList>
            <person name="Miyauchi S."/>
            <person name="Kiss E."/>
            <person name="Kuo A."/>
            <person name="Drula E."/>
            <person name="Kohler A."/>
            <person name="Sanchez-Garcia M."/>
            <person name="Morin E."/>
            <person name="Andreopoulos B."/>
            <person name="Barry K.W."/>
            <person name="Bonito G."/>
            <person name="Buee M."/>
            <person name="Carver A."/>
            <person name="Chen C."/>
            <person name="Cichocki N."/>
            <person name="Clum A."/>
            <person name="Culley D."/>
            <person name="Crous P.W."/>
            <person name="Fauchery L."/>
            <person name="Girlanda M."/>
            <person name="Hayes R.D."/>
            <person name="Keri Z."/>
            <person name="LaButti K."/>
            <person name="Lipzen A."/>
            <person name="Lombard V."/>
            <person name="Magnuson J."/>
            <person name="Maillard F."/>
            <person name="Murat C."/>
            <person name="Nolan M."/>
            <person name="Ohm R.A."/>
            <person name="Pangilinan J."/>
            <person name="Pereira M.F."/>
            <person name="Perotto S."/>
            <person name="Peter M."/>
            <person name="Pfister S."/>
            <person name="Riley R."/>
            <person name="Sitrit Y."/>
            <person name="Stielow J.B."/>
            <person name="Szollosi G."/>
            <person name="Zifcakova L."/>
            <person name="Stursova M."/>
            <person name="Spatafora J.W."/>
            <person name="Tedersoo L."/>
            <person name="Vaario L.M."/>
            <person name="Yamada A."/>
            <person name="Yan M."/>
            <person name="Wang P."/>
            <person name="Xu J."/>
            <person name="Bruns T."/>
            <person name="Baldrian P."/>
            <person name="Vilgalys R."/>
            <person name="Dunand C."/>
            <person name="Henrissat B."/>
            <person name="Grigoriev I.V."/>
            <person name="Hibbett D."/>
            <person name="Nagy L.G."/>
            <person name="Martin F.M."/>
        </authorList>
    </citation>
    <scope>NUCLEOTIDE SEQUENCE</scope>
    <source>
        <strain evidence="2">BED1</strain>
    </source>
</reference>
<protein>
    <submittedName>
        <fullName evidence="2">Uncharacterized protein</fullName>
    </submittedName>
</protein>
<dbReference type="EMBL" id="WHUW01000124">
    <property type="protein sequence ID" value="KAF8422600.1"/>
    <property type="molecule type" value="Genomic_DNA"/>
</dbReference>
<evidence type="ECO:0000313" key="3">
    <source>
        <dbReference type="Proteomes" id="UP001194468"/>
    </source>
</evidence>
<accession>A0AAD4BEL9</accession>
<dbReference type="AlphaFoldDB" id="A0AAD4BEL9"/>
<feature type="region of interest" description="Disordered" evidence="1">
    <location>
        <begin position="1"/>
        <end position="27"/>
    </location>
</feature>
<organism evidence="2 3">
    <name type="scientific">Boletus edulis BED1</name>
    <dbReference type="NCBI Taxonomy" id="1328754"/>
    <lineage>
        <taxon>Eukaryota</taxon>
        <taxon>Fungi</taxon>
        <taxon>Dikarya</taxon>
        <taxon>Basidiomycota</taxon>
        <taxon>Agaricomycotina</taxon>
        <taxon>Agaricomycetes</taxon>
        <taxon>Agaricomycetidae</taxon>
        <taxon>Boletales</taxon>
        <taxon>Boletineae</taxon>
        <taxon>Boletaceae</taxon>
        <taxon>Boletoideae</taxon>
        <taxon>Boletus</taxon>
    </lineage>
</organism>
<keyword evidence="3" id="KW-1185">Reference proteome</keyword>
<sequence length="51" mass="5782">PKQHIPTLPPSKTPRSSNQSHPPRPGFLYKICAKSVQKTPDLTRSWPSPYQ</sequence>
<dbReference type="Proteomes" id="UP001194468">
    <property type="component" value="Unassembled WGS sequence"/>
</dbReference>
<feature type="non-terminal residue" evidence="2">
    <location>
        <position position="1"/>
    </location>
</feature>
<name>A0AAD4BEL9_BOLED</name>
<comment type="caution">
    <text evidence="2">The sequence shown here is derived from an EMBL/GenBank/DDBJ whole genome shotgun (WGS) entry which is preliminary data.</text>
</comment>